<feature type="compositionally biased region" description="Polar residues" evidence="1">
    <location>
        <begin position="185"/>
        <end position="195"/>
    </location>
</feature>
<proteinExistence type="predicted"/>
<dbReference type="InterPro" id="IPR052934">
    <property type="entry name" value="Methyl-DNA_Rec/Restrict_Enz"/>
</dbReference>
<protein>
    <submittedName>
        <fullName evidence="3">GTPase subunit of restriction endonuclease</fullName>
    </submittedName>
</protein>
<dbReference type="GO" id="GO:0016887">
    <property type="term" value="F:ATP hydrolysis activity"/>
    <property type="evidence" value="ECO:0007669"/>
    <property type="project" value="InterPro"/>
</dbReference>
<dbReference type="GO" id="GO:0005524">
    <property type="term" value="F:ATP binding"/>
    <property type="evidence" value="ECO:0007669"/>
    <property type="project" value="InterPro"/>
</dbReference>
<keyword evidence="3" id="KW-0540">Nuclease</keyword>
<keyword evidence="3" id="KW-0255">Endonuclease</keyword>
<sequence>MPSSEHIACMSTSKLFLAPCASSRPQDHFQRTVRDGVPDEFYQQYTRSDFGESIGIWGLVPNLKSTWEKLSVGDFVVFYWGNKQYKYVAEVAGTEHNPQLAKELWPAYADGSAGGDDQADPWEYIVYLTEPREVDIDSEELQGELLDEDKQFTMRFRPANDRGHQRIREEFGSIEEYIESRTVTTFDTFGNNDSTGKSDTDDKASGDSPPDHPIFNHLSSAVEPAIFRVAAPPDLWLSVVEYRGFPIDETYARLGDVERGDVLLFHSSGTPMDGQLSPSKDALFGVAVVGDRGTKESPWTWKEQGSDSATHPSSFLSFDRLFLSGDPSAIDCTTPLKERSVNAREREITALLKASLSKESIKKSLNESDGNLFDRGYVVEMDATDESSNGQKLLSQLVPALTEYPPIAYCREFEEQIPASVFDGLHFPSQSSQDTKSASGLAMDITAALKSGKHIVFTGPPGTGKTEVASRVSTYLSENHPNLFTGDGLTTATADWSTFDTIGGYMPGAGNGASDDLEFSPGIILNRFKNRKSGQQQNEPIIIDELNRADIDKAFGQLFTLLSGQSVTLPYTKNSQEIELIPARERIGSTELHQYVVPQSWRIFATMNTYDKTSLYEMSYAFMRRFTFIRIPAPDLPTGTSRDDEEKLEQIVFDYANTWDLHPERKEAIGVGRVWRETNHAVENRAIGPAIIKDILSYICHHPQENIEYRLTQSVISYIFPQLEGVPKRKKIVRNIAKISEIDEEALEEASVDMLQISL</sequence>
<evidence type="ECO:0000313" key="3">
    <source>
        <dbReference type="EMBL" id="QSG03277.1"/>
    </source>
</evidence>
<dbReference type="Pfam" id="PF07728">
    <property type="entry name" value="AAA_5"/>
    <property type="match status" value="1"/>
</dbReference>
<dbReference type="EMBL" id="CP064786">
    <property type="protein sequence ID" value="QSG03277.1"/>
    <property type="molecule type" value="Genomic_DNA"/>
</dbReference>
<gene>
    <name evidence="3" type="primary">mcrB</name>
    <name evidence="3" type="ORF">AArcS_2077</name>
</gene>
<evidence type="ECO:0000256" key="1">
    <source>
        <dbReference type="SAM" id="MobiDB-lite"/>
    </source>
</evidence>
<dbReference type="PANTHER" id="PTHR37291">
    <property type="entry name" value="5-METHYLCYTOSINE-SPECIFIC RESTRICTION ENZYME B"/>
    <property type="match status" value="1"/>
</dbReference>
<evidence type="ECO:0000259" key="2">
    <source>
        <dbReference type="SMART" id="SM00382"/>
    </source>
</evidence>
<dbReference type="InterPro" id="IPR027417">
    <property type="entry name" value="P-loop_NTPase"/>
</dbReference>
<dbReference type="CDD" id="cd00009">
    <property type="entry name" value="AAA"/>
    <property type="match status" value="1"/>
</dbReference>
<dbReference type="GO" id="GO:0004519">
    <property type="term" value="F:endonuclease activity"/>
    <property type="evidence" value="ECO:0007669"/>
    <property type="project" value="UniProtKB-KW"/>
</dbReference>
<feature type="region of interest" description="Disordered" evidence="1">
    <location>
        <begin position="185"/>
        <end position="215"/>
    </location>
</feature>
<evidence type="ECO:0000313" key="4">
    <source>
        <dbReference type="Proteomes" id="UP000663586"/>
    </source>
</evidence>
<keyword evidence="4" id="KW-1185">Reference proteome</keyword>
<name>A0A897MRZ1_9EURY</name>
<dbReference type="InterPro" id="IPR011704">
    <property type="entry name" value="ATPase_dyneun-rel_AAA"/>
</dbReference>
<feature type="compositionally biased region" description="Basic and acidic residues" evidence="1">
    <location>
        <begin position="196"/>
        <end position="205"/>
    </location>
</feature>
<dbReference type="SMART" id="SM00382">
    <property type="entry name" value="AAA"/>
    <property type="match status" value="1"/>
</dbReference>
<feature type="domain" description="AAA+ ATPase" evidence="2">
    <location>
        <begin position="451"/>
        <end position="632"/>
    </location>
</feature>
<dbReference type="KEGG" id="hara:AArcS_2077"/>
<dbReference type="InterPro" id="IPR003593">
    <property type="entry name" value="AAA+_ATPase"/>
</dbReference>
<dbReference type="Gene3D" id="3.40.50.300">
    <property type="entry name" value="P-loop containing nucleotide triphosphate hydrolases"/>
    <property type="match status" value="1"/>
</dbReference>
<dbReference type="AlphaFoldDB" id="A0A897MRZ1"/>
<keyword evidence="3" id="KW-0378">Hydrolase</keyword>
<dbReference type="SUPFAM" id="SSF52540">
    <property type="entry name" value="P-loop containing nucleoside triphosphate hydrolases"/>
    <property type="match status" value="1"/>
</dbReference>
<organism evidence="3 4">
    <name type="scientific">Natranaeroarchaeum sulfidigenes</name>
    <dbReference type="NCBI Taxonomy" id="2784880"/>
    <lineage>
        <taxon>Archaea</taxon>
        <taxon>Methanobacteriati</taxon>
        <taxon>Methanobacteriota</taxon>
        <taxon>Stenosarchaea group</taxon>
        <taxon>Halobacteria</taxon>
        <taxon>Halobacteriales</taxon>
        <taxon>Natronoarchaeaceae</taxon>
        <taxon>Natranaeroarchaeum</taxon>
    </lineage>
</organism>
<dbReference type="PANTHER" id="PTHR37291:SF1">
    <property type="entry name" value="TYPE IV METHYL-DIRECTED RESTRICTION ENZYME ECOKMCRB SUBUNIT"/>
    <property type="match status" value="1"/>
</dbReference>
<accession>A0A897MRZ1</accession>
<dbReference type="Proteomes" id="UP000663586">
    <property type="component" value="Chromosome"/>
</dbReference>
<reference evidence="3" key="1">
    <citation type="submission" date="2020-11" db="EMBL/GenBank/DDBJ databases">
        <title>Carbohydrate-dependent, anaerobic sulfur respiration: A novel catabolism in halophilic archaea.</title>
        <authorList>
            <person name="Sorokin D.Y."/>
            <person name="Messina E."/>
            <person name="Smedile F."/>
            <person name="La Cono V."/>
            <person name="Hallsworth J.E."/>
            <person name="Yakimov M.M."/>
        </authorList>
    </citation>
    <scope>NUCLEOTIDE SEQUENCE</scope>
    <source>
        <strain evidence="3">AArc-S</strain>
    </source>
</reference>